<dbReference type="Pfam" id="PF24312">
    <property type="entry name" value="Ig-like_POM152"/>
    <property type="match status" value="2"/>
</dbReference>
<dbReference type="GO" id="GO:0006606">
    <property type="term" value="P:protein import into nucleus"/>
    <property type="evidence" value="ECO:0007669"/>
    <property type="project" value="TreeGrafter"/>
</dbReference>
<sequence length="1293" mass="145587">MADRPPLISPAFCDVPTQRLYIVSFVALVQSYKVFQYFDFIWSGSSSEDWTLWLYWTLIDTFLIAILIPSLRVPRLKFGVFQRFLIISIFLSVNWLFVGNWHVGWSLIWSLFPNSIKSWFDYRTALTEYKVRLQDVINPSSHILGKHTIHVLPFSTAKLNPSTQCFCLPSITGSTFVSIPILFNNSIPNLLQYSVLNFTTGEKTLHNLTRAQLRPLSKQKKPQKSLEDWLEDEEDNWSSTTANQAQASQQPRSRSQQSISQDGIKLSPTQYLYNLEIFHTGVIRLERVLDEDTMDIRIARTEALVVQCPKARFGPKSDRVEKKVLSWSSLTNENKYHRCVGEAEDFGLVVEGLAPLSLTYQQIINGQAQQANLEGIAPNEFVTPLISIDPATLSERLLISHRPEYTWAESKAIEIPMNVSLTVPGKHIYQLESLKDACGHSVHFAANRQALTTKKASQQDSIDKKIVHVHPKSQISFIGCGNTEEPLRLLKGQSVTLRLRIQDNDSDFLDPPWTVGISYSPFNSSANLDSVVPSPWRKELVLHDHEKVFHTSDAGVYEITSLSGKYCQGDILVPSTCLVVEQPLPEIDLNFTTITDQCSGEIGLRANFLLKGKPPFELHYLISQSGRSPQRKSKVIQYSRDELFIQPDSPGQFEYSFIRLDDQYYQDVKIIGKTIKQTVHPLAQAKFIQGGRDKIIWSCSGETVKAEIELKGAPPYTVAYQILGEAPQVVHGILSTHTTLDINIPKRYIKKGGNFIVSLISITDGNGCMRNLTVPDLNIEIHRTKPTLKFYGTDNSRKLFAREGDFVSLPMRLTGNGPWTIKYSLNNSDEIVEQVVHGSNDELMVNKAGKYTLQAVHDRYCPGAVENPTFEVEWLAKPSLMVSLHNSGELLRGVWIKPAVCELAEDSIELTLEGTPPFSIEYSVAYKPAGKGNKINTEFKTIQLLKTTGTLPLNTAEPGDYTYTIHGLSDRQYSTPSSSGLLNAHRSGNIQIKQEVFALPQGTIKSLPQTTYCVDETLAYAKFGKGVKIEFTGKAPFDLQVEVKNQVTQIEESFNIHSETYSTMLNVPYKFRSAVPHSVSLKSLQDANRCSSVSLHNSVENTPIIIEVAEIASIKPVSHKPYFCVGESLDFLLRGSPPWLIKYEFNSKKSAITVTSKEEPKFSRLAQEPGVFKIISIAHQEDLCTAKVELEAVIKPIPTVKISSGRNYIEDIREGDQSEIIFTFEGTPPFSFTYTRSLPEDRFNEKKVLETHTITDIHENTYSIFVREEGTWSVTYIQDAFCSFPTLSLNEKK</sequence>
<dbReference type="Pfam" id="PF24527">
    <property type="entry name" value="Ig-like_Pom152_9"/>
    <property type="match status" value="1"/>
</dbReference>
<feature type="compositionally biased region" description="Low complexity" evidence="1">
    <location>
        <begin position="237"/>
        <end position="260"/>
    </location>
</feature>
<evidence type="ECO:0000259" key="4">
    <source>
        <dbReference type="Pfam" id="PF24097"/>
    </source>
</evidence>
<feature type="domain" description="Nucleoporin POM152 immunoglobulin-like" evidence="3">
    <location>
        <begin position="582"/>
        <end position="685"/>
    </location>
</feature>
<proteinExistence type="predicted"/>
<dbReference type="InterPro" id="IPR056544">
    <property type="entry name" value="Ig_POM152"/>
</dbReference>
<dbReference type="OrthoDB" id="5529162at2759"/>
<dbReference type="Pfam" id="PF24097">
    <property type="entry name" value="TMD_POM152"/>
    <property type="match status" value="1"/>
</dbReference>
<dbReference type="GO" id="GO:0070762">
    <property type="term" value="C:nuclear pore transmembrane ring"/>
    <property type="evidence" value="ECO:0007669"/>
    <property type="project" value="TreeGrafter"/>
</dbReference>
<evidence type="ECO:0000259" key="3">
    <source>
        <dbReference type="Pfam" id="PF23664"/>
    </source>
</evidence>
<dbReference type="Pfam" id="PF24519">
    <property type="entry name" value="Ig-like_Pom152_1"/>
    <property type="match status" value="1"/>
</dbReference>
<evidence type="ECO:0000313" key="8">
    <source>
        <dbReference type="EMBL" id="MBW0477738.1"/>
    </source>
</evidence>
<reference evidence="8" key="1">
    <citation type="submission" date="2021-03" db="EMBL/GenBank/DDBJ databases">
        <title>Draft genome sequence of rust myrtle Austropuccinia psidii MF-1, a brazilian biotype.</title>
        <authorList>
            <person name="Quecine M.C."/>
            <person name="Pachon D.M.R."/>
            <person name="Bonatelli M.L."/>
            <person name="Correr F.H."/>
            <person name="Franceschini L.M."/>
            <person name="Leite T.F."/>
            <person name="Margarido G.R.A."/>
            <person name="Almeida C.A."/>
            <person name="Ferrarezi J.A."/>
            <person name="Labate C.A."/>
        </authorList>
    </citation>
    <scope>NUCLEOTIDE SEQUENCE</scope>
    <source>
        <strain evidence="8">MF-1</strain>
    </source>
</reference>
<keyword evidence="2" id="KW-0472">Membrane</keyword>
<comment type="caution">
    <text evidence="8">The sequence shown here is derived from an EMBL/GenBank/DDBJ whole genome shotgun (WGS) entry which is preliminary data.</text>
</comment>
<evidence type="ECO:0000259" key="6">
    <source>
        <dbReference type="Pfam" id="PF24519"/>
    </source>
</evidence>
<dbReference type="PANTHER" id="PTHR28206">
    <property type="entry name" value="NUCLEOPORIN POM152"/>
    <property type="match status" value="1"/>
</dbReference>
<evidence type="ECO:0000259" key="7">
    <source>
        <dbReference type="Pfam" id="PF24527"/>
    </source>
</evidence>
<feature type="transmembrane region" description="Helical" evidence="2">
    <location>
        <begin position="20"/>
        <end position="38"/>
    </location>
</feature>
<dbReference type="Proteomes" id="UP000765509">
    <property type="component" value="Unassembled WGS sequence"/>
</dbReference>
<dbReference type="GO" id="GO:0006999">
    <property type="term" value="P:nuclear pore organization"/>
    <property type="evidence" value="ECO:0007669"/>
    <property type="project" value="TreeGrafter"/>
</dbReference>
<name>A0A9Q3C642_9BASI</name>
<feature type="transmembrane region" description="Helical" evidence="2">
    <location>
        <begin position="50"/>
        <end position="68"/>
    </location>
</feature>
<feature type="region of interest" description="Disordered" evidence="1">
    <location>
        <begin position="214"/>
        <end position="260"/>
    </location>
</feature>
<evidence type="ECO:0000259" key="5">
    <source>
        <dbReference type="Pfam" id="PF24312"/>
    </source>
</evidence>
<keyword evidence="2" id="KW-1133">Transmembrane helix</keyword>
<feature type="domain" description="Nucleoporin POM152 immunoglobulin-like" evidence="3">
    <location>
        <begin position="908"/>
        <end position="977"/>
    </location>
</feature>
<dbReference type="InterPro" id="IPR056540">
    <property type="entry name" value="TMD_POM152"/>
</dbReference>
<dbReference type="PANTHER" id="PTHR28206:SF1">
    <property type="entry name" value="NUCLEOPORIN POM152"/>
    <property type="match status" value="1"/>
</dbReference>
<dbReference type="InterPro" id="IPR056542">
    <property type="entry name" value="Ig-like_POM152_1st"/>
</dbReference>
<dbReference type="EMBL" id="AVOT02004907">
    <property type="protein sequence ID" value="MBW0477738.1"/>
    <property type="molecule type" value="Genomic_DNA"/>
</dbReference>
<dbReference type="Pfam" id="PF23664">
    <property type="entry name" value="Ig_Pom152"/>
    <property type="match status" value="2"/>
</dbReference>
<gene>
    <name evidence="8" type="ORF">O181_017453</name>
</gene>
<dbReference type="InterPro" id="IPR056543">
    <property type="entry name" value="Ig-like_POM152_9th"/>
</dbReference>
<feature type="domain" description="Nucleoporin POM152 Ig-like" evidence="5">
    <location>
        <begin position="474"/>
        <end position="577"/>
    </location>
</feature>
<keyword evidence="9" id="KW-1185">Reference proteome</keyword>
<accession>A0A9Q3C642</accession>
<feature type="domain" description="Nucleoporin POM152 N-terminal transmembrane" evidence="4">
    <location>
        <begin position="14"/>
        <end position="102"/>
    </location>
</feature>
<evidence type="ECO:0008006" key="10">
    <source>
        <dbReference type="Google" id="ProtNLM"/>
    </source>
</evidence>
<feature type="domain" description="Nucleoporin POM152 ninth Ig-like" evidence="7">
    <location>
        <begin position="1113"/>
        <end position="1191"/>
    </location>
</feature>
<feature type="domain" description="Nucleoporin POM152 Ig-like" evidence="5">
    <location>
        <begin position="785"/>
        <end position="868"/>
    </location>
</feature>
<organism evidence="8 9">
    <name type="scientific">Austropuccinia psidii MF-1</name>
    <dbReference type="NCBI Taxonomy" id="1389203"/>
    <lineage>
        <taxon>Eukaryota</taxon>
        <taxon>Fungi</taxon>
        <taxon>Dikarya</taxon>
        <taxon>Basidiomycota</taxon>
        <taxon>Pucciniomycotina</taxon>
        <taxon>Pucciniomycetes</taxon>
        <taxon>Pucciniales</taxon>
        <taxon>Sphaerophragmiaceae</taxon>
        <taxon>Austropuccinia</taxon>
    </lineage>
</organism>
<feature type="domain" description="Nucleoporin POM152 first Ig-like" evidence="6">
    <location>
        <begin position="156"/>
        <end position="305"/>
    </location>
</feature>
<evidence type="ECO:0000256" key="1">
    <source>
        <dbReference type="SAM" id="MobiDB-lite"/>
    </source>
</evidence>
<dbReference type="GO" id="GO:0017056">
    <property type="term" value="F:structural constituent of nuclear pore"/>
    <property type="evidence" value="ECO:0007669"/>
    <property type="project" value="InterPro"/>
</dbReference>
<evidence type="ECO:0000256" key="2">
    <source>
        <dbReference type="SAM" id="Phobius"/>
    </source>
</evidence>
<dbReference type="InterPro" id="IPR056541">
    <property type="entry name" value="Ig-like_POM152"/>
</dbReference>
<keyword evidence="2" id="KW-0812">Transmembrane</keyword>
<protein>
    <recommendedName>
        <fullName evidence="10">Nucleoporin Pom152</fullName>
    </recommendedName>
</protein>
<feature type="transmembrane region" description="Helical" evidence="2">
    <location>
        <begin position="80"/>
        <end position="98"/>
    </location>
</feature>
<evidence type="ECO:0000313" key="9">
    <source>
        <dbReference type="Proteomes" id="UP000765509"/>
    </source>
</evidence>
<dbReference type="InterPro" id="IPR037701">
    <property type="entry name" value="Pom152"/>
</dbReference>